<evidence type="ECO:0000313" key="3">
    <source>
        <dbReference type="Proteomes" id="UP000201728"/>
    </source>
</evidence>
<name>A0A222P2R9_9GAMM</name>
<proteinExistence type="predicted"/>
<feature type="signal peptide" evidence="1">
    <location>
        <begin position="1"/>
        <end position="17"/>
    </location>
</feature>
<protein>
    <submittedName>
        <fullName evidence="2">Uncharacterized protein</fullName>
    </submittedName>
</protein>
<dbReference type="RefSeq" id="WP_232505432.1">
    <property type="nucleotide sequence ID" value="NZ_CP016397.1"/>
</dbReference>
<dbReference type="EMBL" id="CP016397">
    <property type="protein sequence ID" value="ASQ46148.1"/>
    <property type="molecule type" value="Genomic_DNA"/>
</dbReference>
<evidence type="ECO:0000313" key="2">
    <source>
        <dbReference type="EMBL" id="ASQ46148.1"/>
    </source>
</evidence>
<dbReference type="Proteomes" id="UP000201728">
    <property type="component" value="Chromosome"/>
</dbReference>
<sequence length="157" mass="16928">MKITIPILLCFSAISYAASNNDIAVSVGNINPNTQLLPSPLPVFVLGNSGVVNHPYPGSKRALLPTDNSYTDAPGCYIACYSHVKGIYPVSPSIYVMGQIRVKGQYQGRICQPEGYLNKDISAVNQFKQLCSQKIPGCKNIECWAGGDTGGWFGIQL</sequence>
<keyword evidence="1" id="KW-0732">Signal</keyword>
<reference evidence="3" key="1">
    <citation type="submission" date="2016-07" db="EMBL/GenBank/DDBJ databases">
        <authorList>
            <person name="Florea S."/>
            <person name="Webb J.S."/>
            <person name="Jaromczyk J."/>
            <person name="Schardl C.L."/>
        </authorList>
    </citation>
    <scope>NUCLEOTIDE SEQUENCE [LARGE SCALE GENOMIC DNA]</scope>
    <source>
        <strain evidence="3">CDC-D5610</strain>
    </source>
</reference>
<accession>A0A222P2R9</accession>
<keyword evidence="3" id="KW-1185">Reference proteome</keyword>
<dbReference type="AlphaFoldDB" id="A0A222P2R9"/>
<organism evidence="2 3">
    <name type="scientific">Legionella clemsonensis</name>
    <dbReference type="NCBI Taxonomy" id="1867846"/>
    <lineage>
        <taxon>Bacteria</taxon>
        <taxon>Pseudomonadati</taxon>
        <taxon>Pseudomonadota</taxon>
        <taxon>Gammaproteobacteria</taxon>
        <taxon>Legionellales</taxon>
        <taxon>Legionellaceae</taxon>
        <taxon>Legionella</taxon>
    </lineage>
</organism>
<feature type="chain" id="PRO_5013030589" evidence="1">
    <location>
        <begin position="18"/>
        <end position="157"/>
    </location>
</feature>
<evidence type="ECO:0000256" key="1">
    <source>
        <dbReference type="SAM" id="SignalP"/>
    </source>
</evidence>
<dbReference type="KEGG" id="lcd:clem_07980"/>
<gene>
    <name evidence="2" type="ORF">clem_07980</name>
</gene>